<proteinExistence type="predicted"/>
<accession>A0ABX1TH27</accession>
<gene>
    <name evidence="1" type="ORF">E4P82_05305</name>
</gene>
<sequence length="128" mass="13916">MNHQIHRKQIIVLVLALLLAMASYLIPLPQRPDQQPQSGVYAPAKQVVPVKPPVVTRETAITWQAPIKTQIPQVSTSVLDVGTGEASQAQSMMVKRLVSQDNLVSDEKIQAAAAPLLSLKKIDPLPGR</sequence>
<evidence type="ECO:0000313" key="2">
    <source>
        <dbReference type="Proteomes" id="UP000760480"/>
    </source>
</evidence>
<reference evidence="1 2" key="1">
    <citation type="submission" date="2019-03" db="EMBL/GenBank/DDBJ databases">
        <title>Metabolic reconstructions from genomes of highly enriched 'Candidatus Accumulibacter' and 'Candidatus Competibacter' bioreactor populations.</title>
        <authorList>
            <person name="Annavajhala M.K."/>
            <person name="Welles L."/>
            <person name="Abbas B."/>
            <person name="Sorokin D."/>
            <person name="Park H."/>
            <person name="Van Loosdrecht M."/>
            <person name="Chandran K."/>
        </authorList>
    </citation>
    <scope>NUCLEOTIDE SEQUENCE [LARGE SCALE GENOMIC DNA]</scope>
    <source>
        <strain evidence="1 2">SBR_G</strain>
    </source>
</reference>
<comment type="caution">
    <text evidence="1">The sequence shown here is derived from an EMBL/GenBank/DDBJ whole genome shotgun (WGS) entry which is preliminary data.</text>
</comment>
<organism evidence="1 2">
    <name type="scientific">Candidatus Competibacter phosphatis</name>
    <dbReference type="NCBI Taxonomy" id="221280"/>
    <lineage>
        <taxon>Bacteria</taxon>
        <taxon>Pseudomonadati</taxon>
        <taxon>Pseudomonadota</taxon>
        <taxon>Gammaproteobacteria</taxon>
        <taxon>Candidatus Competibacteraceae</taxon>
        <taxon>Candidatus Competibacter</taxon>
    </lineage>
</organism>
<keyword evidence="2" id="KW-1185">Reference proteome</keyword>
<dbReference type="RefSeq" id="WP_169247927.1">
    <property type="nucleotide sequence ID" value="NZ_SPMZ01000015.1"/>
</dbReference>
<name>A0ABX1TH27_9GAMM</name>
<dbReference type="Proteomes" id="UP000760480">
    <property type="component" value="Unassembled WGS sequence"/>
</dbReference>
<protein>
    <submittedName>
        <fullName evidence="1">Uncharacterized protein</fullName>
    </submittedName>
</protein>
<evidence type="ECO:0000313" key="1">
    <source>
        <dbReference type="EMBL" id="NMQ18673.1"/>
    </source>
</evidence>
<dbReference type="EMBL" id="SPMZ01000015">
    <property type="protein sequence ID" value="NMQ18673.1"/>
    <property type="molecule type" value="Genomic_DNA"/>
</dbReference>